<evidence type="ECO:0000256" key="5">
    <source>
        <dbReference type="SAM" id="MobiDB-lite"/>
    </source>
</evidence>
<protein>
    <submittedName>
        <fullName evidence="7">Uncharacterized protein</fullName>
    </submittedName>
</protein>
<dbReference type="OrthoDB" id="6134459at2759"/>
<gene>
    <name evidence="7" type="ORF">OFUS_LOCUS19561</name>
</gene>
<dbReference type="GO" id="GO:0016020">
    <property type="term" value="C:membrane"/>
    <property type="evidence" value="ECO:0007669"/>
    <property type="project" value="UniProtKB-SubCell"/>
</dbReference>
<keyword evidence="3 6" id="KW-1133">Transmembrane helix</keyword>
<dbReference type="EMBL" id="CAIIXF020000009">
    <property type="protein sequence ID" value="CAH1794952.1"/>
    <property type="molecule type" value="Genomic_DNA"/>
</dbReference>
<feature type="region of interest" description="Disordered" evidence="5">
    <location>
        <begin position="452"/>
        <end position="503"/>
    </location>
</feature>
<evidence type="ECO:0000256" key="4">
    <source>
        <dbReference type="ARBA" id="ARBA00023136"/>
    </source>
</evidence>
<dbReference type="Proteomes" id="UP000749559">
    <property type="component" value="Unassembled WGS sequence"/>
</dbReference>
<evidence type="ECO:0000313" key="7">
    <source>
        <dbReference type="EMBL" id="CAH1794952.1"/>
    </source>
</evidence>
<dbReference type="InterPro" id="IPR053231">
    <property type="entry name" value="GPCR_LN-TM7"/>
</dbReference>
<comment type="subcellular location">
    <subcellularLocation>
        <location evidence="1">Membrane</location>
        <topology evidence="1">Multi-pass membrane protein</topology>
    </subcellularLocation>
</comment>
<organism evidence="7 8">
    <name type="scientific">Owenia fusiformis</name>
    <name type="common">Polychaete worm</name>
    <dbReference type="NCBI Taxonomy" id="6347"/>
    <lineage>
        <taxon>Eukaryota</taxon>
        <taxon>Metazoa</taxon>
        <taxon>Spiralia</taxon>
        <taxon>Lophotrochozoa</taxon>
        <taxon>Annelida</taxon>
        <taxon>Polychaeta</taxon>
        <taxon>Sedentaria</taxon>
        <taxon>Canalipalpata</taxon>
        <taxon>Sabellida</taxon>
        <taxon>Oweniida</taxon>
        <taxon>Oweniidae</taxon>
        <taxon>Owenia</taxon>
    </lineage>
</organism>
<feature type="transmembrane region" description="Helical" evidence="6">
    <location>
        <begin position="621"/>
        <end position="639"/>
    </location>
</feature>
<feature type="transmembrane region" description="Helical" evidence="6">
    <location>
        <begin position="587"/>
        <end position="609"/>
    </location>
</feature>
<evidence type="ECO:0000256" key="2">
    <source>
        <dbReference type="ARBA" id="ARBA00022692"/>
    </source>
</evidence>
<dbReference type="PROSITE" id="PS50261">
    <property type="entry name" value="G_PROTEIN_RECEP_F2_4"/>
    <property type="match status" value="1"/>
</dbReference>
<dbReference type="Pfam" id="PF00002">
    <property type="entry name" value="7tm_2"/>
    <property type="match status" value="1"/>
</dbReference>
<evidence type="ECO:0000256" key="3">
    <source>
        <dbReference type="ARBA" id="ARBA00022989"/>
    </source>
</evidence>
<proteinExistence type="predicted"/>
<dbReference type="PRINTS" id="PR02001">
    <property type="entry name" value="GCR1CAMPR"/>
</dbReference>
<feature type="transmembrane region" description="Helical" evidence="6">
    <location>
        <begin position="812"/>
        <end position="832"/>
    </location>
</feature>
<feature type="transmembrane region" description="Helical" evidence="6">
    <location>
        <begin position="739"/>
        <end position="764"/>
    </location>
</feature>
<dbReference type="InterPro" id="IPR017981">
    <property type="entry name" value="GPCR_2-like_7TM"/>
</dbReference>
<feature type="transmembrane region" description="Helical" evidence="6">
    <location>
        <begin position="651"/>
        <end position="673"/>
    </location>
</feature>
<feature type="transmembrane region" description="Helical" evidence="6">
    <location>
        <begin position="694"/>
        <end position="719"/>
    </location>
</feature>
<keyword evidence="8" id="KW-1185">Reference proteome</keyword>
<evidence type="ECO:0000256" key="6">
    <source>
        <dbReference type="SAM" id="Phobius"/>
    </source>
</evidence>
<dbReference type="InterPro" id="IPR022343">
    <property type="entry name" value="GCR1-cAMP_receptor"/>
</dbReference>
<comment type="caution">
    <text evidence="7">The sequence shown here is derived from an EMBL/GenBank/DDBJ whole genome shotgun (WGS) entry which is preliminary data.</text>
</comment>
<feature type="compositionally biased region" description="Basic residues" evidence="5">
    <location>
        <begin position="477"/>
        <end position="496"/>
    </location>
</feature>
<dbReference type="GO" id="GO:0007166">
    <property type="term" value="P:cell surface receptor signaling pathway"/>
    <property type="evidence" value="ECO:0007669"/>
    <property type="project" value="InterPro"/>
</dbReference>
<dbReference type="InterPro" id="IPR000832">
    <property type="entry name" value="GPCR_2_secretin-like"/>
</dbReference>
<feature type="compositionally biased region" description="Low complexity" evidence="5">
    <location>
        <begin position="407"/>
        <end position="435"/>
    </location>
</feature>
<dbReference type="PANTHER" id="PTHR45902">
    <property type="entry name" value="LATROPHILIN RECEPTOR-LIKE PROTEIN A"/>
    <property type="match status" value="1"/>
</dbReference>
<accession>A0A8J1UA57</accession>
<name>A0A8J1UA57_OWEFU</name>
<sequence length="871" mass="98045">MMDVNMVGGITIRIIGASLSLVILLASVNMSRSTPQTIDDPIFDIVDAPDYVNFDQGPSCEERSKCETSDSSGFRNDTAAFLQRNCYCDKWCAVYGDCCKSADIESLAQQFPAGVQLPLPKEIFTCARMPDIPDVGTNHVYVIGKCPRHFRRDNPTAAAKCESKDDKDPEHTVPVSGKQNGFLYKNVFCAMCNGLEQSDISFWQASIDCDELKEYKNRTLHDIIEQNKGTCFFTYTHSEYSFTFCKRAISKCAKGIDRKLKKKCQKKPISYTYAKDTSWFYKVYKNEHCALCNNEELNNTRCQDPDSIGIIGFPFGEGHESEDPLSSFPFSILLDLNSGGGMFSSAVGSVTGEITKERVEYKSCPNNEVYNLFTESCKEVVCYPGFVLENGLCVRQLEDNVLELMTTESASSTTPLSTTANDATTASSTKPPTTTQNLIIIESDLKTSSVMLDSNYNDDTPSIDINEPRDYDVTTTRKPRRNRPKNRKDRTNKHKAERPTEDARIDRRVNYSLPDDCPKLPFNDTEYIRFPNQTIYIYAMESFYSTGEYDLFGGLVFICSELTQNFSIRQNVTVYMAMFKFSPVQDYVSMGGLIISLIALFIFFLIYLLVPPLRNVPGQCLMCLVFSLFIAQLLFLVGVGRTDIWEVCYSIAVAMHYFFLASFFWTNVLAFDICMAFSGKGLQPAHSTSGTCRFALYSLYAWLSPAVIVGTAVTLDFFVDTTWRPNYADNVCWITYRPGLLVFFAAPLAALVFINIILYCVTSCHIYQTMKATRKVIKSSNKRDFILYVKLCLIMGLTWLFGFLATLVQLEFMWYVFIVFNTLQGLFLCLAFTCTKTVCRHLCNCCGEGKGGKQSSNGSTKMVVISTETAL</sequence>
<reference evidence="7" key="1">
    <citation type="submission" date="2022-03" db="EMBL/GenBank/DDBJ databases">
        <authorList>
            <person name="Martin C."/>
        </authorList>
    </citation>
    <scope>NUCLEOTIDE SEQUENCE</scope>
</reference>
<evidence type="ECO:0000313" key="8">
    <source>
        <dbReference type="Proteomes" id="UP000749559"/>
    </source>
</evidence>
<feature type="transmembrane region" description="Helical" evidence="6">
    <location>
        <begin position="785"/>
        <end position="806"/>
    </location>
</feature>
<dbReference type="CDD" id="cd15039">
    <property type="entry name" value="7tmB3_Methuselah-like"/>
    <property type="match status" value="1"/>
</dbReference>
<keyword evidence="2 6" id="KW-0812">Transmembrane</keyword>
<dbReference type="PANTHER" id="PTHR45902:SF4">
    <property type="entry name" value="G-PROTEIN COUPLED RECEPTORS FAMILY 2 PROFILE 2 DOMAIN-CONTAINING PROTEIN"/>
    <property type="match status" value="1"/>
</dbReference>
<feature type="region of interest" description="Disordered" evidence="5">
    <location>
        <begin position="407"/>
        <end position="437"/>
    </location>
</feature>
<keyword evidence="4 6" id="KW-0472">Membrane</keyword>
<evidence type="ECO:0000256" key="1">
    <source>
        <dbReference type="ARBA" id="ARBA00004141"/>
    </source>
</evidence>
<dbReference type="AlphaFoldDB" id="A0A8J1UA57"/>
<dbReference type="GO" id="GO:0004930">
    <property type="term" value="F:G protein-coupled receptor activity"/>
    <property type="evidence" value="ECO:0007669"/>
    <property type="project" value="InterPro"/>
</dbReference>
<dbReference type="Gene3D" id="1.20.1070.10">
    <property type="entry name" value="Rhodopsin 7-helix transmembrane proteins"/>
    <property type="match status" value="1"/>
</dbReference>